<feature type="transmembrane region" description="Helical" evidence="1">
    <location>
        <begin position="7"/>
        <end position="23"/>
    </location>
</feature>
<reference evidence="2 4" key="2">
    <citation type="submission" date="2024-07" db="EMBL/GenBank/DDBJ databases">
        <title>Making a pathogen? Evaluating the impact of protist predation on the evolution of virulence in Serratia marcescens.</title>
        <authorList>
            <person name="Hopkins H."/>
            <person name="Lopezguerra C."/>
            <person name="Lau M.-J."/>
        </authorList>
    </citation>
    <scope>NUCLEOTIDE SEQUENCE [LARGE SCALE GENOMIC DNA]</scope>
    <source>
        <strain evidence="2 4">KZ19</strain>
    </source>
</reference>
<protein>
    <submittedName>
        <fullName evidence="3">Uncharacterized protein</fullName>
    </submittedName>
</protein>
<name>A0AAP8TVT4_SERMA</name>
<reference evidence="2 4" key="3">
    <citation type="submission" date="2024-07" db="EMBL/GenBank/DDBJ databases">
        <authorList>
            <person name="Raymann K."/>
        </authorList>
    </citation>
    <scope>NUCLEOTIDE SEQUENCE [LARGE SCALE GENOMIC DNA]</scope>
    <source>
        <strain evidence="2 4">KZ19</strain>
    </source>
</reference>
<keyword evidence="1" id="KW-0812">Transmembrane</keyword>
<dbReference type="EMBL" id="PQGI02000003">
    <property type="protein sequence ID" value="MEX3189022.1"/>
    <property type="molecule type" value="Genomic_DNA"/>
</dbReference>
<keyword evidence="1" id="KW-0472">Membrane</keyword>
<proteinExistence type="predicted"/>
<evidence type="ECO:0000256" key="1">
    <source>
        <dbReference type="SAM" id="Phobius"/>
    </source>
</evidence>
<dbReference type="AlphaFoldDB" id="A0AAP8TVT4"/>
<dbReference type="RefSeq" id="WP_103682037.1">
    <property type="nucleotide sequence ID" value="NZ_PQGI02000003.1"/>
</dbReference>
<keyword evidence="1" id="KW-1133">Transmembrane helix</keyword>
<organism evidence="3">
    <name type="scientific">Serratia marcescens</name>
    <dbReference type="NCBI Taxonomy" id="615"/>
    <lineage>
        <taxon>Bacteria</taxon>
        <taxon>Pseudomonadati</taxon>
        <taxon>Pseudomonadota</taxon>
        <taxon>Gammaproteobacteria</taxon>
        <taxon>Enterobacterales</taxon>
        <taxon>Yersiniaceae</taxon>
        <taxon>Serratia</taxon>
    </lineage>
</organism>
<feature type="transmembrane region" description="Helical" evidence="1">
    <location>
        <begin position="135"/>
        <end position="156"/>
    </location>
</feature>
<feature type="transmembrane region" description="Helical" evidence="1">
    <location>
        <begin position="84"/>
        <end position="106"/>
    </location>
</feature>
<reference evidence="3" key="1">
    <citation type="submission" date="2018-01" db="EMBL/GenBank/DDBJ databases">
        <title>The opportunistic pathogen Serratia marcescens is an overlooked threat to honeybees.</title>
        <authorList>
            <person name="Raymann K."/>
            <person name="Shaffer Z."/>
            <person name="Coon K."/>
            <person name="Salisbury S."/>
            <person name="Moran N.A."/>
        </authorList>
    </citation>
    <scope>NUCLEOTIDE SEQUENCE [LARGE SCALE GENOMIC DNA]</scope>
    <source>
        <strain evidence="3">KZ19</strain>
    </source>
</reference>
<dbReference type="EMBL" id="PQGI01000012">
    <property type="protein sequence ID" value="POP16002.1"/>
    <property type="molecule type" value="Genomic_DNA"/>
</dbReference>
<feature type="transmembrane region" description="Helical" evidence="1">
    <location>
        <begin position="163"/>
        <end position="186"/>
    </location>
</feature>
<accession>A0AAP8TVT4</accession>
<evidence type="ECO:0000313" key="4">
    <source>
        <dbReference type="Proteomes" id="UP000237365"/>
    </source>
</evidence>
<comment type="caution">
    <text evidence="3">The sequence shown here is derived from an EMBL/GenBank/DDBJ whole genome shotgun (WGS) entry which is preliminary data.</text>
</comment>
<dbReference type="Proteomes" id="UP000237365">
    <property type="component" value="Unassembled WGS sequence"/>
</dbReference>
<evidence type="ECO:0000313" key="2">
    <source>
        <dbReference type="EMBL" id="MEX3189022.1"/>
    </source>
</evidence>
<gene>
    <name evidence="2" type="ORF">C3R40_020640</name>
    <name evidence="3" type="ORF">C3R40_16810</name>
</gene>
<feature type="transmembrane region" description="Helical" evidence="1">
    <location>
        <begin position="43"/>
        <end position="63"/>
    </location>
</feature>
<sequence length="195" mass="21400">MFKLFRKIPVVGTMIFIINSYVYNGDLSSGDKFAPLAMWIKKLFGKFVVASLLTGLVFCNEITSHLNINTFIEGTINAKNPGSIIVSTFPSLIGFGIGVYALILVLSESVVSNFQKIISGKNNTSGSVLMLSSDLAYPMLILVLTLSVGILQGVFIDSYKLCVVTWFMLWYSFVVIIEMLGVLFGLSNNSLLDKL</sequence>
<evidence type="ECO:0000313" key="3">
    <source>
        <dbReference type="EMBL" id="POP16002.1"/>
    </source>
</evidence>